<dbReference type="AlphaFoldDB" id="A0AAX2A821"/>
<dbReference type="PANTHER" id="PTHR30332:SF24">
    <property type="entry name" value="SECRETIN GSPD-RELATED"/>
    <property type="match status" value="1"/>
</dbReference>
<protein>
    <submittedName>
        <fullName evidence="6">Flp pilus secretin RcpA</fullName>
    </submittedName>
</protein>
<accession>A0AAX2A821</accession>
<dbReference type="InterPro" id="IPR050810">
    <property type="entry name" value="Bact_Secretion_Sys_Channel"/>
</dbReference>
<reference evidence="7 9" key="1">
    <citation type="submission" date="2017-10" db="EMBL/GenBank/DDBJ databases">
        <title>Genomics of the genus Arcobacter.</title>
        <authorList>
            <person name="Perez-Cataluna A."/>
            <person name="Figueras M.J."/>
        </authorList>
    </citation>
    <scope>NUCLEOTIDE SEQUENCE [LARGE SCALE GENOMIC DNA]</scope>
    <source>
        <strain evidence="7 9">CECT 7835</strain>
    </source>
</reference>
<keyword evidence="3" id="KW-0472">Membrane</keyword>
<dbReference type="GO" id="GO:0015627">
    <property type="term" value="C:type II protein secretion system complex"/>
    <property type="evidence" value="ECO:0007669"/>
    <property type="project" value="TreeGrafter"/>
</dbReference>
<evidence type="ECO:0000313" key="7">
    <source>
        <dbReference type="EMBL" id="RXK10074.1"/>
    </source>
</evidence>
<dbReference type="InterPro" id="IPR004846">
    <property type="entry name" value="T2SS/T3SS_dom"/>
</dbReference>
<dbReference type="PANTHER" id="PTHR30332">
    <property type="entry name" value="PROBABLE GENERAL SECRETION PATHWAY PROTEIN D"/>
    <property type="match status" value="1"/>
</dbReference>
<evidence type="ECO:0000256" key="1">
    <source>
        <dbReference type="ARBA" id="ARBA00004370"/>
    </source>
</evidence>
<dbReference type="GO" id="GO:0009306">
    <property type="term" value="P:protein secretion"/>
    <property type="evidence" value="ECO:0007669"/>
    <property type="project" value="InterPro"/>
</dbReference>
<keyword evidence="9" id="KW-1185">Reference proteome</keyword>
<evidence type="ECO:0000259" key="5">
    <source>
        <dbReference type="Pfam" id="PF00263"/>
    </source>
</evidence>
<dbReference type="Proteomes" id="UP000253850">
    <property type="component" value="Chromosome"/>
</dbReference>
<proteinExistence type="inferred from homology"/>
<keyword evidence="2" id="KW-0732">Signal</keyword>
<comment type="similarity">
    <text evidence="4">Belongs to the bacterial secretin family.</text>
</comment>
<dbReference type="Proteomes" id="UP000289193">
    <property type="component" value="Unassembled WGS sequence"/>
</dbReference>
<evidence type="ECO:0000313" key="9">
    <source>
        <dbReference type="Proteomes" id="UP000289193"/>
    </source>
</evidence>
<feature type="domain" description="Type II/III secretion system secretin-like" evidence="5">
    <location>
        <begin position="302"/>
        <end position="463"/>
    </location>
</feature>
<name>A0AAX2A821_9BACT</name>
<dbReference type="InterPro" id="IPR001775">
    <property type="entry name" value="GspD/PilQ"/>
</dbReference>
<dbReference type="RefSeq" id="WP_114840108.1">
    <property type="nucleotide sequence ID" value="NZ_CP031217.1"/>
</dbReference>
<gene>
    <name evidence="6" type="ORF">ABIV_2346</name>
    <name evidence="7" type="ORF">CRV05_06770</name>
</gene>
<evidence type="ECO:0000256" key="3">
    <source>
        <dbReference type="ARBA" id="ARBA00023136"/>
    </source>
</evidence>
<comment type="subcellular location">
    <subcellularLocation>
        <location evidence="1">Membrane</location>
    </subcellularLocation>
</comment>
<reference evidence="6 8" key="2">
    <citation type="submission" date="2018-07" db="EMBL/GenBank/DDBJ databases">
        <title>Complete genome of the Arcobacter bivalviorum type strain LMG 26154.</title>
        <authorList>
            <person name="Miller W.G."/>
            <person name="Yee E."/>
            <person name="Bono J.L."/>
        </authorList>
    </citation>
    <scope>NUCLEOTIDE SEQUENCE [LARGE SCALE GENOMIC DNA]</scope>
    <source>
        <strain evidence="6 8">LMG 26154</strain>
    </source>
</reference>
<dbReference type="EMBL" id="PDKM01000003">
    <property type="protein sequence ID" value="RXK10074.1"/>
    <property type="molecule type" value="Genomic_DNA"/>
</dbReference>
<dbReference type="Pfam" id="PF00263">
    <property type="entry name" value="Secretin"/>
    <property type="match status" value="1"/>
</dbReference>
<dbReference type="KEGG" id="hbv:ABIV_2346"/>
<dbReference type="GO" id="GO:0016020">
    <property type="term" value="C:membrane"/>
    <property type="evidence" value="ECO:0007669"/>
    <property type="project" value="UniProtKB-SubCell"/>
</dbReference>
<organism evidence="7 9">
    <name type="scientific">Halarcobacter bivalviorum</name>
    <dbReference type="NCBI Taxonomy" id="663364"/>
    <lineage>
        <taxon>Bacteria</taxon>
        <taxon>Pseudomonadati</taxon>
        <taxon>Campylobacterota</taxon>
        <taxon>Epsilonproteobacteria</taxon>
        <taxon>Campylobacterales</taxon>
        <taxon>Arcobacteraceae</taxon>
        <taxon>Halarcobacter</taxon>
    </lineage>
</organism>
<evidence type="ECO:0000256" key="4">
    <source>
        <dbReference type="RuleBase" id="RU004003"/>
    </source>
</evidence>
<evidence type="ECO:0000313" key="8">
    <source>
        <dbReference type="Proteomes" id="UP000253850"/>
    </source>
</evidence>
<sequence>MSSLIKYFLSVILVSSILFSNELLQKELYDQNLSIAKGSFKVFEFEKRIQSIKVSDETFLEVDFINDYNRPLQAIKVFTKKLGNGNILITFADASSLHIDINITENLKSIVEVARQISPNLVVKQTNGKIILQGKTQNQKTKEKILDLFSKAGVSLKEDLVDLVELENPDKMIRVKLYAVEINNDKGLDLKNNWFVSSKNYMKVETDAGKYYNEPLDAYGAGYKTQSYKEVTDVNGNTYIVPESWSTISSKDRSLANNQRNVLVNDAIDNLMKEAVSLTGGLTGAANYLGKYFNVGLTLNYLSTKGVAQVLDETTLLTLENKEASFLAGGTLNIKTQTTTAEGLPTTALKEIKYGLQLDINAQNIVDDNFINLNIVTKSSNADFANTVDGIPNITEKSIVTNVVVENRSTIVLGGLINRTSADDIEKIPLLGDIPILGFLFTSKSFKEGKSELVFFITPEIVDPRSNNQGDEFKDKTSFTEIIDKKFDAEVDEIKKEKGIKEDEKSKDEKSSN</sequence>
<dbReference type="EMBL" id="CP031217">
    <property type="protein sequence ID" value="AXH13320.1"/>
    <property type="molecule type" value="Genomic_DNA"/>
</dbReference>
<evidence type="ECO:0000256" key="2">
    <source>
        <dbReference type="ARBA" id="ARBA00022729"/>
    </source>
</evidence>
<evidence type="ECO:0000313" key="6">
    <source>
        <dbReference type="EMBL" id="AXH13320.1"/>
    </source>
</evidence>
<dbReference type="PRINTS" id="PR00811">
    <property type="entry name" value="BCTERIALGSPD"/>
</dbReference>